<gene>
    <name evidence="2" type="ORF">GALL_254270</name>
</gene>
<evidence type="ECO:0000259" key="1">
    <source>
        <dbReference type="Pfam" id="PF13682"/>
    </source>
</evidence>
<reference evidence="2" key="1">
    <citation type="submission" date="2016-10" db="EMBL/GenBank/DDBJ databases">
        <title>Sequence of Gallionella enrichment culture.</title>
        <authorList>
            <person name="Poehlein A."/>
            <person name="Muehling M."/>
            <person name="Daniel R."/>
        </authorList>
    </citation>
    <scope>NUCLEOTIDE SEQUENCE</scope>
</reference>
<evidence type="ECO:0000313" key="2">
    <source>
        <dbReference type="EMBL" id="OIQ92604.1"/>
    </source>
</evidence>
<accession>A0A1J5RKH4</accession>
<protein>
    <recommendedName>
        <fullName evidence="1">Chemoreceptor zinc-binding domain-containing protein</fullName>
    </recommendedName>
</protein>
<feature type="domain" description="Chemoreceptor zinc-binding" evidence="1">
    <location>
        <begin position="18"/>
        <end position="83"/>
    </location>
</feature>
<dbReference type="Gene3D" id="1.20.120.30">
    <property type="entry name" value="Aspartate receptor, ligand-binding domain"/>
    <property type="match status" value="1"/>
</dbReference>
<dbReference type="AlphaFoldDB" id="A0A1J5RKH4"/>
<dbReference type="InterPro" id="IPR025991">
    <property type="entry name" value="Chemoreceptor_zinc-bind_dom"/>
</dbReference>
<dbReference type="Pfam" id="PF13682">
    <property type="entry name" value="CZB"/>
    <property type="match status" value="1"/>
</dbReference>
<proteinExistence type="predicted"/>
<dbReference type="EMBL" id="MLJW01000227">
    <property type="protein sequence ID" value="OIQ92604.1"/>
    <property type="molecule type" value="Genomic_DNA"/>
</dbReference>
<comment type="caution">
    <text evidence="2">The sequence shown here is derived from an EMBL/GenBank/DDBJ whole genome shotgun (WGS) entry which is preliminary data.</text>
</comment>
<sequence length="127" mass="14738">MINKKLALHSVLKAKASHLKWLSYAQGMVDGIDCPLDSIPIQSTECEFGKWYYGEGREMLAELVLFHALEPPHEILHSLYKKIYELVQQRQMDEARKHMPGFLEVSRNLLETISFLEQEIDSFPPNH</sequence>
<organism evidence="2">
    <name type="scientific">mine drainage metagenome</name>
    <dbReference type="NCBI Taxonomy" id="410659"/>
    <lineage>
        <taxon>unclassified sequences</taxon>
        <taxon>metagenomes</taxon>
        <taxon>ecological metagenomes</taxon>
    </lineage>
</organism>
<name>A0A1J5RKH4_9ZZZZ</name>